<dbReference type="InterPro" id="IPR041698">
    <property type="entry name" value="Methyltransf_25"/>
</dbReference>
<sequence length="205" mass="23019">MSEEVQAFWNQRFGRDEYVYGTSPNTFLKESIHHFPSGGNVLCLAEGEGRNALLLGQQGYQVHAVDLSTEGKSKAERLAAEHNTSLQYTICDLNDFDYGENRWDAIVSIFAHVDSVSRKNIYQKAMASLTEGGIFLLESYHPQQLQYGTGGPKDVDMLVTLEDLRPHFEGSKVLHEAELERDVSEGIFHTGNAYVTQWIVQKSST</sequence>
<feature type="domain" description="Methyltransferase" evidence="2">
    <location>
        <begin position="41"/>
        <end position="133"/>
    </location>
</feature>
<dbReference type="Pfam" id="PF13649">
    <property type="entry name" value="Methyltransf_25"/>
    <property type="match status" value="1"/>
</dbReference>
<protein>
    <recommendedName>
        <fullName evidence="2">Methyltransferase domain-containing protein</fullName>
    </recommendedName>
</protein>
<dbReference type="SUPFAM" id="SSF53335">
    <property type="entry name" value="S-adenosyl-L-methionine-dependent methyltransferases"/>
    <property type="match status" value="1"/>
</dbReference>
<dbReference type="PANTHER" id="PTHR43861:SF3">
    <property type="entry name" value="PUTATIVE (AFU_ORTHOLOGUE AFUA_2G14390)-RELATED"/>
    <property type="match status" value="1"/>
</dbReference>
<evidence type="ECO:0000259" key="2">
    <source>
        <dbReference type="Pfam" id="PF13649"/>
    </source>
</evidence>
<dbReference type="GO" id="GO:0016740">
    <property type="term" value="F:transferase activity"/>
    <property type="evidence" value="ECO:0007669"/>
    <property type="project" value="UniProtKB-KW"/>
</dbReference>
<dbReference type="Proteomes" id="UP000551616">
    <property type="component" value="Unassembled WGS sequence"/>
</dbReference>
<dbReference type="CDD" id="cd02440">
    <property type="entry name" value="AdoMet_MTases"/>
    <property type="match status" value="1"/>
</dbReference>
<evidence type="ECO:0000313" key="4">
    <source>
        <dbReference type="Proteomes" id="UP000551616"/>
    </source>
</evidence>
<dbReference type="RefSeq" id="WP_207395360.1">
    <property type="nucleotide sequence ID" value="NZ_JABRWO010000002.1"/>
</dbReference>
<dbReference type="PANTHER" id="PTHR43861">
    <property type="entry name" value="TRANS-ACONITATE 2-METHYLTRANSFERASE-RELATED"/>
    <property type="match status" value="1"/>
</dbReference>
<dbReference type="InterPro" id="IPR029063">
    <property type="entry name" value="SAM-dependent_MTases_sf"/>
</dbReference>
<dbReference type="AlphaFoldDB" id="A0A7V8V2V5"/>
<keyword evidence="1" id="KW-0808">Transferase</keyword>
<reference evidence="3 4" key="1">
    <citation type="submission" date="2020-05" db="EMBL/GenBank/DDBJ databases">
        <title>Bremerella alba sp. nov., a novel planctomycete isolated from the surface of the macroalga Fucus spiralis.</title>
        <authorList>
            <person name="Godinho O."/>
            <person name="Botelho R."/>
            <person name="Albuquerque L."/>
            <person name="Wiegand S."/>
            <person name="Da Costa M.S."/>
            <person name="Lobo-Da-Cunha A."/>
            <person name="Jogler C."/>
            <person name="Lage O.M."/>
        </authorList>
    </citation>
    <scope>NUCLEOTIDE SEQUENCE [LARGE SCALE GENOMIC DNA]</scope>
    <source>
        <strain evidence="3 4">FF15</strain>
    </source>
</reference>
<proteinExistence type="predicted"/>
<gene>
    <name evidence="3" type="ORF">HOV93_10330</name>
</gene>
<dbReference type="Gene3D" id="3.40.50.150">
    <property type="entry name" value="Vaccinia Virus protein VP39"/>
    <property type="match status" value="1"/>
</dbReference>
<evidence type="ECO:0000313" key="3">
    <source>
        <dbReference type="EMBL" id="MBA2113880.1"/>
    </source>
</evidence>
<accession>A0A7V8V2V5</accession>
<organism evidence="3 4">
    <name type="scientific">Bremerella alba</name>
    <dbReference type="NCBI Taxonomy" id="980252"/>
    <lineage>
        <taxon>Bacteria</taxon>
        <taxon>Pseudomonadati</taxon>
        <taxon>Planctomycetota</taxon>
        <taxon>Planctomycetia</taxon>
        <taxon>Pirellulales</taxon>
        <taxon>Pirellulaceae</taxon>
        <taxon>Bremerella</taxon>
    </lineage>
</organism>
<dbReference type="EMBL" id="JABRWO010000002">
    <property type="protein sequence ID" value="MBA2113880.1"/>
    <property type="molecule type" value="Genomic_DNA"/>
</dbReference>
<keyword evidence="4" id="KW-1185">Reference proteome</keyword>
<comment type="caution">
    <text evidence="3">The sequence shown here is derived from an EMBL/GenBank/DDBJ whole genome shotgun (WGS) entry which is preliminary data.</text>
</comment>
<name>A0A7V8V2V5_9BACT</name>
<evidence type="ECO:0000256" key="1">
    <source>
        <dbReference type="ARBA" id="ARBA00022679"/>
    </source>
</evidence>